<organism evidence="1 2">
    <name type="scientific">Roseibium alexandrii (strain DSM 17067 / NCIMB 14079 / DFL-11)</name>
    <name type="common">Labrenzia alexandrii</name>
    <dbReference type="NCBI Taxonomy" id="244592"/>
    <lineage>
        <taxon>Bacteria</taxon>
        <taxon>Pseudomonadati</taxon>
        <taxon>Pseudomonadota</taxon>
        <taxon>Alphaproteobacteria</taxon>
        <taxon>Hyphomicrobiales</taxon>
        <taxon>Stappiaceae</taxon>
        <taxon>Roseibium</taxon>
    </lineage>
</organism>
<name>A0A5E8GSZ1_ROSAD</name>
<dbReference type="RefSeq" id="WP_008191010.1">
    <property type="nucleotide sequence ID" value="NZ_CM011002.1"/>
</dbReference>
<dbReference type="Proteomes" id="UP000004703">
    <property type="component" value="Chromosome"/>
</dbReference>
<dbReference type="EMBL" id="ACCU02000003">
    <property type="protein sequence ID" value="EEE42869.1"/>
    <property type="molecule type" value="Genomic_DNA"/>
</dbReference>
<evidence type="ECO:0000313" key="1">
    <source>
        <dbReference type="EMBL" id="EEE42869.1"/>
    </source>
</evidence>
<reference evidence="1 2" key="2">
    <citation type="submission" date="2013-04" db="EMBL/GenBank/DDBJ databases">
        <authorList>
            <person name="Fiebig A."/>
            <person name="Pradella S."/>
            <person name="Wagner-Doebler I."/>
        </authorList>
    </citation>
    <scope>NUCLEOTIDE SEQUENCE [LARGE SCALE GENOMIC DNA]</scope>
    <source>
        <strain evidence="2">DSM 17067 / NCIMB 14079 / DFL-11</strain>
    </source>
</reference>
<accession>A0A5E8GSZ1</accession>
<evidence type="ECO:0000313" key="2">
    <source>
        <dbReference type="Proteomes" id="UP000004703"/>
    </source>
</evidence>
<comment type="caution">
    <text evidence="1">The sequence shown here is derived from an EMBL/GenBank/DDBJ whole genome shotgun (WGS) entry which is preliminary data.</text>
</comment>
<proteinExistence type="predicted"/>
<gene>
    <name evidence="1" type="ORF">SADFL11_PLAS41</name>
</gene>
<dbReference type="AlphaFoldDB" id="A0A5E8GSZ1"/>
<protein>
    <submittedName>
        <fullName evidence="1">Uncharacterized protein</fullName>
    </submittedName>
</protein>
<reference evidence="1 2" key="1">
    <citation type="submission" date="2008-01" db="EMBL/GenBank/DDBJ databases">
        <authorList>
            <person name="Wagner-Dobler I."/>
            <person name="Ferriera S."/>
            <person name="Johnson J."/>
            <person name="Kravitz S."/>
            <person name="Beeson K."/>
            <person name="Sutton G."/>
            <person name="Rogers Y.-H."/>
            <person name="Friedman R."/>
            <person name="Frazier M."/>
            <person name="Venter J.C."/>
        </authorList>
    </citation>
    <scope>NUCLEOTIDE SEQUENCE [LARGE SCALE GENOMIC DNA]</scope>
    <source>
        <strain evidence="2">DSM 17067 / NCIMB 14079 / DFL-11</strain>
    </source>
</reference>
<sequence>MTNTYRVTKDHDGYIITAEYPDGSKARIGDPMKSLSMTMQKARFISGVGDRVVKGHPEK</sequence>